<dbReference type="GO" id="GO:0005634">
    <property type="term" value="C:nucleus"/>
    <property type="evidence" value="ECO:0007669"/>
    <property type="project" value="TreeGrafter"/>
</dbReference>
<feature type="domain" description="SRR1-like" evidence="2">
    <location>
        <begin position="74"/>
        <end position="234"/>
    </location>
</feature>
<dbReference type="Pfam" id="PF07985">
    <property type="entry name" value="SRR1"/>
    <property type="match status" value="1"/>
</dbReference>
<dbReference type="EMBL" id="KZ309185">
    <property type="protein sequence ID" value="KAG8237546.1"/>
    <property type="molecule type" value="Genomic_DNA"/>
</dbReference>
<protein>
    <recommendedName>
        <fullName evidence="2">SRR1-like domain-containing protein</fullName>
    </recommendedName>
</protein>
<reference evidence="3" key="2">
    <citation type="submission" date="2017-10" db="EMBL/GenBank/DDBJ databases">
        <title>Ladona fulva Genome sequencing and assembly.</title>
        <authorList>
            <person name="Murali S."/>
            <person name="Richards S."/>
            <person name="Bandaranaike D."/>
            <person name="Bellair M."/>
            <person name="Blankenburg K."/>
            <person name="Chao H."/>
            <person name="Dinh H."/>
            <person name="Doddapaneni H."/>
            <person name="Dugan-Rocha S."/>
            <person name="Elkadiri S."/>
            <person name="Gnanaolivu R."/>
            <person name="Hernandez B."/>
            <person name="Skinner E."/>
            <person name="Javaid M."/>
            <person name="Lee S."/>
            <person name="Li M."/>
            <person name="Ming W."/>
            <person name="Munidasa M."/>
            <person name="Muniz J."/>
            <person name="Nguyen L."/>
            <person name="Hughes D."/>
            <person name="Osuji N."/>
            <person name="Pu L.-L."/>
            <person name="Puazo M."/>
            <person name="Qu C."/>
            <person name="Quiroz J."/>
            <person name="Raj R."/>
            <person name="Weissenberger G."/>
            <person name="Xin Y."/>
            <person name="Zou X."/>
            <person name="Han Y."/>
            <person name="Worley K."/>
            <person name="Muzny D."/>
            <person name="Gibbs R."/>
        </authorList>
    </citation>
    <scope>NUCLEOTIDE SEQUENCE</scope>
    <source>
        <strain evidence="3">Sampled in the wild</strain>
    </source>
</reference>
<comment type="caution">
    <text evidence="3">The sequence shown here is derived from an EMBL/GenBank/DDBJ whole genome shotgun (WGS) entry which is preliminary data.</text>
</comment>
<dbReference type="OrthoDB" id="551431at2759"/>
<comment type="similarity">
    <text evidence="1">Belongs to the SRR1 family.</text>
</comment>
<evidence type="ECO:0000313" key="4">
    <source>
        <dbReference type="Proteomes" id="UP000792457"/>
    </source>
</evidence>
<evidence type="ECO:0000259" key="2">
    <source>
        <dbReference type="Pfam" id="PF07985"/>
    </source>
</evidence>
<dbReference type="Proteomes" id="UP000792457">
    <property type="component" value="Unassembled WGS sequence"/>
</dbReference>
<organism evidence="3 4">
    <name type="scientific">Ladona fulva</name>
    <name type="common">Scarce chaser dragonfly</name>
    <name type="synonym">Libellula fulva</name>
    <dbReference type="NCBI Taxonomy" id="123851"/>
    <lineage>
        <taxon>Eukaryota</taxon>
        <taxon>Metazoa</taxon>
        <taxon>Ecdysozoa</taxon>
        <taxon>Arthropoda</taxon>
        <taxon>Hexapoda</taxon>
        <taxon>Insecta</taxon>
        <taxon>Pterygota</taxon>
        <taxon>Palaeoptera</taxon>
        <taxon>Odonata</taxon>
        <taxon>Epiprocta</taxon>
        <taxon>Anisoptera</taxon>
        <taxon>Libelluloidea</taxon>
        <taxon>Libellulidae</taxon>
        <taxon>Ladona</taxon>
    </lineage>
</organism>
<evidence type="ECO:0000313" key="3">
    <source>
        <dbReference type="EMBL" id="KAG8237546.1"/>
    </source>
</evidence>
<sequence>MQDEGFITVTSKRRTKRRNFVVDQERVFQEDLENFTICPEVASRRLEAAKLDLQTSDYYSSVLAVLREALSLIGASAIEEILCYGLGQFSECMISRYQCALLILLQENFNAKVLVHDPVFGVSECKLLGNFGFEVITENEEGCRKLSGKVTLVFLPHCPRQLTDNFLRTNWSSDALSKCLLFSNSLAHLTESGSKIGELSKDCPCSVALFPYSVELGLVNCFRYVEIFNDLALHVFPAPKLSVASQDLWYFRPPNYCKKDIEFISKEEKSHIFG</sequence>
<proteinExistence type="inferred from homology"/>
<keyword evidence="4" id="KW-1185">Reference proteome</keyword>
<dbReference type="GO" id="GO:0005737">
    <property type="term" value="C:cytoplasm"/>
    <property type="evidence" value="ECO:0007669"/>
    <property type="project" value="TreeGrafter"/>
</dbReference>
<dbReference type="AlphaFoldDB" id="A0A8K0P875"/>
<dbReference type="InterPro" id="IPR012942">
    <property type="entry name" value="SRR1-like"/>
</dbReference>
<gene>
    <name evidence="3" type="ORF">J437_LFUL017444</name>
</gene>
<evidence type="ECO:0000256" key="1">
    <source>
        <dbReference type="ARBA" id="ARBA00009856"/>
    </source>
</evidence>
<reference evidence="3" key="1">
    <citation type="submission" date="2013-04" db="EMBL/GenBank/DDBJ databases">
        <authorList>
            <person name="Qu J."/>
            <person name="Murali S.C."/>
            <person name="Bandaranaike D."/>
            <person name="Bellair M."/>
            <person name="Blankenburg K."/>
            <person name="Chao H."/>
            <person name="Dinh H."/>
            <person name="Doddapaneni H."/>
            <person name="Downs B."/>
            <person name="Dugan-Rocha S."/>
            <person name="Elkadiri S."/>
            <person name="Gnanaolivu R.D."/>
            <person name="Hernandez B."/>
            <person name="Javaid M."/>
            <person name="Jayaseelan J.C."/>
            <person name="Lee S."/>
            <person name="Li M."/>
            <person name="Ming W."/>
            <person name="Munidasa M."/>
            <person name="Muniz J."/>
            <person name="Nguyen L."/>
            <person name="Ongeri F."/>
            <person name="Osuji N."/>
            <person name="Pu L.-L."/>
            <person name="Puazo M."/>
            <person name="Qu C."/>
            <person name="Quiroz J."/>
            <person name="Raj R."/>
            <person name="Weissenberger G."/>
            <person name="Xin Y."/>
            <person name="Zou X."/>
            <person name="Han Y."/>
            <person name="Richards S."/>
            <person name="Worley K."/>
            <person name="Muzny D."/>
            <person name="Gibbs R."/>
        </authorList>
    </citation>
    <scope>NUCLEOTIDE SEQUENCE</scope>
    <source>
        <strain evidence="3">Sampled in the wild</strain>
    </source>
</reference>
<dbReference type="PANTHER" id="PTHR28626">
    <property type="entry name" value="SRR1-LIKE PROTEIN"/>
    <property type="match status" value="1"/>
</dbReference>
<accession>A0A8K0P875</accession>
<dbReference type="InterPro" id="IPR040044">
    <property type="entry name" value="SRR1L"/>
</dbReference>
<name>A0A8K0P875_LADFU</name>
<dbReference type="PANTHER" id="PTHR28626:SF3">
    <property type="entry name" value="SRR1-LIKE PROTEIN"/>
    <property type="match status" value="1"/>
</dbReference>